<feature type="DNA-binding region" description="H-T-H motif" evidence="4">
    <location>
        <begin position="29"/>
        <end position="48"/>
    </location>
</feature>
<reference evidence="6 7" key="1">
    <citation type="submission" date="2019-08" db="EMBL/GenBank/DDBJ databases">
        <authorList>
            <person name="Dong K."/>
        </authorList>
    </citation>
    <scope>NUCLEOTIDE SEQUENCE [LARGE SCALE GENOMIC DNA]</scope>
    <source>
        <strain evidence="6 7">JCM14558</strain>
    </source>
</reference>
<dbReference type="PANTHER" id="PTHR30055">
    <property type="entry name" value="HTH-TYPE TRANSCRIPTIONAL REGULATOR RUTR"/>
    <property type="match status" value="1"/>
</dbReference>
<dbReference type="PANTHER" id="PTHR30055:SF239">
    <property type="entry name" value="TRANSCRIPTIONAL REGULATORY PROTEIN"/>
    <property type="match status" value="1"/>
</dbReference>
<dbReference type="GO" id="GO:0000976">
    <property type="term" value="F:transcription cis-regulatory region binding"/>
    <property type="evidence" value="ECO:0007669"/>
    <property type="project" value="TreeGrafter"/>
</dbReference>
<keyword evidence="7" id="KW-1185">Reference proteome</keyword>
<dbReference type="OrthoDB" id="71867at2"/>
<keyword evidence="1" id="KW-0805">Transcription regulation</keyword>
<evidence type="ECO:0000256" key="1">
    <source>
        <dbReference type="ARBA" id="ARBA00023015"/>
    </source>
</evidence>
<evidence type="ECO:0000259" key="5">
    <source>
        <dbReference type="PROSITE" id="PS50977"/>
    </source>
</evidence>
<dbReference type="InterPro" id="IPR025996">
    <property type="entry name" value="MT1864/Rv1816-like_C"/>
</dbReference>
<dbReference type="Gene3D" id="1.10.10.60">
    <property type="entry name" value="Homeodomain-like"/>
    <property type="match status" value="1"/>
</dbReference>
<keyword evidence="3" id="KW-0804">Transcription</keyword>
<dbReference type="AlphaFoldDB" id="A0A5C8I3W4"/>
<dbReference type="GO" id="GO:0003700">
    <property type="term" value="F:DNA-binding transcription factor activity"/>
    <property type="evidence" value="ECO:0007669"/>
    <property type="project" value="TreeGrafter"/>
</dbReference>
<dbReference type="EMBL" id="VRSV01000001">
    <property type="protein sequence ID" value="TXK13732.1"/>
    <property type="molecule type" value="Genomic_DNA"/>
</dbReference>
<sequence length="188" mass="19797">MPTPERTSLDAIVRAASALLEEEGLAGVTMQAVAHRVGVRAPSLYKRVASRDDLLQLVAEAALVELTLRLEADPEADARRLADTLRGFGTERPAAFRLVMSPGAGVPVARPQFGAAASEPILLLSSRLAGAERALEAARTLTAWATGFISMELNGGFNLGGDVDEAWDFGVTTIVAALTAGRDVDDRT</sequence>
<feature type="domain" description="HTH tetR-type" evidence="5">
    <location>
        <begin position="6"/>
        <end position="66"/>
    </location>
</feature>
<evidence type="ECO:0000313" key="7">
    <source>
        <dbReference type="Proteomes" id="UP000321034"/>
    </source>
</evidence>
<dbReference type="Gene3D" id="1.10.357.10">
    <property type="entry name" value="Tetracycline Repressor, domain 2"/>
    <property type="match status" value="1"/>
</dbReference>
<dbReference type="Proteomes" id="UP000321034">
    <property type="component" value="Unassembled WGS sequence"/>
</dbReference>
<dbReference type="InterPro" id="IPR001647">
    <property type="entry name" value="HTH_TetR"/>
</dbReference>
<accession>A0A5C8I3W4</accession>
<dbReference type="SUPFAM" id="SSF46689">
    <property type="entry name" value="Homeodomain-like"/>
    <property type="match status" value="1"/>
</dbReference>
<proteinExistence type="predicted"/>
<evidence type="ECO:0000313" key="6">
    <source>
        <dbReference type="EMBL" id="TXK13732.1"/>
    </source>
</evidence>
<dbReference type="Pfam" id="PF13305">
    <property type="entry name" value="TetR_C_33"/>
    <property type="match status" value="1"/>
</dbReference>
<name>A0A5C8I3W4_9MICO</name>
<comment type="caution">
    <text evidence="6">The sequence shown here is derived from an EMBL/GenBank/DDBJ whole genome shotgun (WGS) entry which is preliminary data.</text>
</comment>
<gene>
    <name evidence="6" type="ORF">FVP77_00435</name>
</gene>
<protein>
    <submittedName>
        <fullName evidence="6">TetR/AcrR family transcriptional regulator</fullName>
    </submittedName>
</protein>
<dbReference type="SUPFAM" id="SSF48498">
    <property type="entry name" value="Tetracyclin repressor-like, C-terminal domain"/>
    <property type="match status" value="1"/>
</dbReference>
<evidence type="ECO:0000256" key="4">
    <source>
        <dbReference type="PROSITE-ProRule" id="PRU00335"/>
    </source>
</evidence>
<organism evidence="6 7">
    <name type="scientific">Microbacterium hatanonis</name>
    <dbReference type="NCBI Taxonomy" id="404366"/>
    <lineage>
        <taxon>Bacteria</taxon>
        <taxon>Bacillati</taxon>
        <taxon>Actinomycetota</taxon>
        <taxon>Actinomycetes</taxon>
        <taxon>Micrococcales</taxon>
        <taxon>Microbacteriaceae</taxon>
        <taxon>Microbacterium</taxon>
    </lineage>
</organism>
<dbReference type="PROSITE" id="PS50977">
    <property type="entry name" value="HTH_TETR_2"/>
    <property type="match status" value="1"/>
</dbReference>
<dbReference type="PRINTS" id="PR00455">
    <property type="entry name" value="HTHTETR"/>
</dbReference>
<dbReference type="InterPro" id="IPR036271">
    <property type="entry name" value="Tet_transcr_reg_TetR-rel_C_sf"/>
</dbReference>
<dbReference type="Pfam" id="PF00440">
    <property type="entry name" value="TetR_N"/>
    <property type="match status" value="1"/>
</dbReference>
<evidence type="ECO:0000256" key="3">
    <source>
        <dbReference type="ARBA" id="ARBA00023163"/>
    </source>
</evidence>
<evidence type="ECO:0000256" key="2">
    <source>
        <dbReference type="ARBA" id="ARBA00023125"/>
    </source>
</evidence>
<dbReference type="InterPro" id="IPR050109">
    <property type="entry name" value="HTH-type_TetR-like_transc_reg"/>
</dbReference>
<dbReference type="InterPro" id="IPR009057">
    <property type="entry name" value="Homeodomain-like_sf"/>
</dbReference>
<keyword evidence="2 4" id="KW-0238">DNA-binding</keyword>